<proteinExistence type="inferred from homology"/>
<comment type="cofactor">
    <cofactor evidence="1 5">
        <name>pyridoxal 5'-phosphate</name>
        <dbReference type="ChEBI" id="CHEBI:597326"/>
    </cofactor>
</comment>
<dbReference type="InterPro" id="IPR005814">
    <property type="entry name" value="Aminotrans_3"/>
</dbReference>
<evidence type="ECO:0000256" key="2">
    <source>
        <dbReference type="ARBA" id="ARBA00008954"/>
    </source>
</evidence>
<dbReference type="InterPro" id="IPR015422">
    <property type="entry name" value="PyrdxlP-dep_Trfase_small"/>
</dbReference>
<evidence type="ECO:0000256" key="4">
    <source>
        <dbReference type="RuleBase" id="RU003560"/>
    </source>
</evidence>
<dbReference type="InterPro" id="IPR050103">
    <property type="entry name" value="Class-III_PLP-dep_AT"/>
</dbReference>
<comment type="similarity">
    <text evidence="2 4">Belongs to the class-III pyridoxal-phosphate-dependent aminotransferase family.</text>
</comment>
<dbReference type="Pfam" id="PF00202">
    <property type="entry name" value="Aminotran_3"/>
    <property type="match status" value="1"/>
</dbReference>
<comment type="catalytic activity">
    <reaction evidence="5">
        <text>a 2-oxocarboxylate + L-ornithine = L-glutamate 5-semialdehyde + an L-alpha-amino acid</text>
        <dbReference type="Rhea" id="RHEA:13877"/>
        <dbReference type="ChEBI" id="CHEBI:35179"/>
        <dbReference type="ChEBI" id="CHEBI:46911"/>
        <dbReference type="ChEBI" id="CHEBI:58066"/>
        <dbReference type="ChEBI" id="CHEBI:59869"/>
        <dbReference type="EC" id="2.6.1.13"/>
    </reaction>
</comment>
<reference evidence="6" key="1">
    <citation type="journal article" date="2023" name="Mol. Phylogenet. Evol.">
        <title>Genome-scale phylogeny and comparative genomics of the fungal order Sordariales.</title>
        <authorList>
            <person name="Hensen N."/>
            <person name="Bonometti L."/>
            <person name="Westerberg I."/>
            <person name="Brannstrom I.O."/>
            <person name="Guillou S."/>
            <person name="Cros-Aarteil S."/>
            <person name="Calhoun S."/>
            <person name="Haridas S."/>
            <person name="Kuo A."/>
            <person name="Mondo S."/>
            <person name="Pangilinan J."/>
            <person name="Riley R."/>
            <person name="LaButti K."/>
            <person name="Andreopoulos B."/>
            <person name="Lipzen A."/>
            <person name="Chen C."/>
            <person name="Yan M."/>
            <person name="Daum C."/>
            <person name="Ng V."/>
            <person name="Clum A."/>
            <person name="Steindorff A."/>
            <person name="Ohm R.A."/>
            <person name="Martin F."/>
            <person name="Silar P."/>
            <person name="Natvig D.O."/>
            <person name="Lalanne C."/>
            <person name="Gautier V."/>
            <person name="Ament-Velasquez S.L."/>
            <person name="Kruys A."/>
            <person name="Hutchinson M.I."/>
            <person name="Powell A.J."/>
            <person name="Barry K."/>
            <person name="Miller A.N."/>
            <person name="Grigoriev I.V."/>
            <person name="Debuchy R."/>
            <person name="Gladieux P."/>
            <person name="Hiltunen Thoren M."/>
            <person name="Johannesson H."/>
        </authorList>
    </citation>
    <scope>NUCLEOTIDE SEQUENCE</scope>
    <source>
        <strain evidence="6">CBS 532.94</strain>
    </source>
</reference>
<dbReference type="PANTHER" id="PTHR11986">
    <property type="entry name" value="AMINOTRANSFERASE CLASS III"/>
    <property type="match status" value="1"/>
</dbReference>
<gene>
    <name evidence="6" type="ORF">C8A03DRAFT_11385</name>
</gene>
<dbReference type="SUPFAM" id="SSF53383">
    <property type="entry name" value="PLP-dependent transferases"/>
    <property type="match status" value="1"/>
</dbReference>
<dbReference type="EC" id="2.6.1.13" evidence="5"/>
<dbReference type="Gene3D" id="3.90.1150.10">
    <property type="entry name" value="Aspartate Aminotransferase, domain 1"/>
    <property type="match status" value="1"/>
</dbReference>
<keyword evidence="5" id="KW-0808">Transferase</keyword>
<protein>
    <recommendedName>
        <fullName evidence="5">Ornithine aminotransferase</fullName>
        <ecNumber evidence="5">2.6.1.13</ecNumber>
    </recommendedName>
</protein>
<evidence type="ECO:0000256" key="1">
    <source>
        <dbReference type="ARBA" id="ARBA00001933"/>
    </source>
</evidence>
<evidence type="ECO:0000256" key="3">
    <source>
        <dbReference type="ARBA" id="ARBA00022898"/>
    </source>
</evidence>
<dbReference type="Gene3D" id="3.40.640.10">
    <property type="entry name" value="Type I PLP-dependent aspartate aminotransferase-like (Major domain)"/>
    <property type="match status" value="1"/>
</dbReference>
<keyword evidence="7" id="KW-1185">Reference proteome</keyword>
<dbReference type="GO" id="GO:0005737">
    <property type="term" value="C:cytoplasm"/>
    <property type="evidence" value="ECO:0007669"/>
    <property type="project" value="TreeGrafter"/>
</dbReference>
<dbReference type="CDD" id="cd00610">
    <property type="entry name" value="OAT_like"/>
    <property type="match status" value="1"/>
</dbReference>
<dbReference type="GO" id="GO:0004587">
    <property type="term" value="F:ornithine aminotransferase activity"/>
    <property type="evidence" value="ECO:0007669"/>
    <property type="project" value="UniProtKB-EC"/>
</dbReference>
<sequence>MEFPPSLSAKTSEVLQLERQYSIPGYDPVPVVMARAKGVRLWDVNGKEYLDFTCMLGAVNQGHSHPVILEAVLNQLQTAALVNAAAHNNLWPAFAEMMCQRFGYDKILHAMSGTEAVESACKIARKWGIQVKGIPAQEALVLGVSGCYHGLSTAMWSLQDPSTKRDAYGIDDPRHINYNPETFEPLTYGDIAALKRCITRHHERIAAVVIECIRGHLRTFEQEIQFSAELYDLCKAHNILFIADEVRMGCGKTGRFLSCDYLGSSRKPDLLALGKSISGGLYPAAFVLGRAECMDLVGVKEILSTYTFSPVALAATTTALKVIADEELVERATQIEKLFLEETSAWQHPIISHVTARGADLGIWLRGVEQSICRQICEWCMHQGLLVFPNHLRIRMNVAMVITNEELLAGLQILKSVLDRTSTAE</sequence>
<name>A0AAN7CHW7_9PEZI</name>
<evidence type="ECO:0000313" key="7">
    <source>
        <dbReference type="Proteomes" id="UP001303760"/>
    </source>
</evidence>
<dbReference type="EMBL" id="MU860008">
    <property type="protein sequence ID" value="KAK4242394.1"/>
    <property type="molecule type" value="Genomic_DNA"/>
</dbReference>
<dbReference type="PANTHER" id="PTHR11986:SF18">
    <property type="entry name" value="ORNITHINE AMINOTRANSFERASE, MITOCHONDRIAL"/>
    <property type="match status" value="1"/>
</dbReference>
<comment type="pathway">
    <text evidence="5">Amino-acid biosynthesis; L-proline biosynthesis; L-glutamate 5-semialdehyde from L-ornithine: step 1/1.</text>
</comment>
<evidence type="ECO:0000313" key="6">
    <source>
        <dbReference type="EMBL" id="KAK4242394.1"/>
    </source>
</evidence>
<keyword evidence="3 4" id="KW-0663">Pyridoxal phosphate</keyword>
<reference evidence="6" key="2">
    <citation type="submission" date="2023-05" db="EMBL/GenBank/DDBJ databases">
        <authorList>
            <consortium name="Lawrence Berkeley National Laboratory"/>
            <person name="Steindorff A."/>
            <person name="Hensen N."/>
            <person name="Bonometti L."/>
            <person name="Westerberg I."/>
            <person name="Brannstrom I.O."/>
            <person name="Guillou S."/>
            <person name="Cros-Aarteil S."/>
            <person name="Calhoun S."/>
            <person name="Haridas S."/>
            <person name="Kuo A."/>
            <person name="Mondo S."/>
            <person name="Pangilinan J."/>
            <person name="Riley R."/>
            <person name="Labutti K."/>
            <person name="Andreopoulos B."/>
            <person name="Lipzen A."/>
            <person name="Chen C."/>
            <person name="Yanf M."/>
            <person name="Daum C."/>
            <person name="Ng V."/>
            <person name="Clum A."/>
            <person name="Ohm R."/>
            <person name="Martin F."/>
            <person name="Silar P."/>
            <person name="Natvig D."/>
            <person name="Lalanne C."/>
            <person name="Gautier V."/>
            <person name="Ament-Velasquez S.L."/>
            <person name="Kruys A."/>
            <person name="Hutchinson M.I."/>
            <person name="Powell A.J."/>
            <person name="Barry K."/>
            <person name="Miller A.N."/>
            <person name="Grigoriev I.V."/>
            <person name="Debuchy R."/>
            <person name="Gladieux P."/>
            <person name="Thoren M.H."/>
            <person name="Johannesson H."/>
        </authorList>
    </citation>
    <scope>NUCLEOTIDE SEQUENCE</scope>
    <source>
        <strain evidence="6">CBS 532.94</strain>
    </source>
</reference>
<dbReference type="InterPro" id="IPR015421">
    <property type="entry name" value="PyrdxlP-dep_Trfase_major"/>
</dbReference>
<dbReference type="AlphaFoldDB" id="A0AAN7CHW7"/>
<dbReference type="GO" id="GO:0019544">
    <property type="term" value="P:L-arginine catabolic process to L-glutamate"/>
    <property type="evidence" value="ECO:0007669"/>
    <property type="project" value="TreeGrafter"/>
</dbReference>
<dbReference type="GO" id="GO:0030170">
    <property type="term" value="F:pyridoxal phosphate binding"/>
    <property type="evidence" value="ECO:0007669"/>
    <property type="project" value="InterPro"/>
</dbReference>
<dbReference type="PIRSF" id="PIRSF000521">
    <property type="entry name" value="Transaminase_4ab_Lys_Orn"/>
    <property type="match status" value="1"/>
</dbReference>
<accession>A0AAN7CHW7</accession>
<evidence type="ECO:0000256" key="5">
    <source>
        <dbReference type="RuleBase" id="RU365036"/>
    </source>
</evidence>
<keyword evidence="5 6" id="KW-0032">Aminotransferase</keyword>
<organism evidence="6 7">
    <name type="scientific">Achaetomium macrosporum</name>
    <dbReference type="NCBI Taxonomy" id="79813"/>
    <lineage>
        <taxon>Eukaryota</taxon>
        <taxon>Fungi</taxon>
        <taxon>Dikarya</taxon>
        <taxon>Ascomycota</taxon>
        <taxon>Pezizomycotina</taxon>
        <taxon>Sordariomycetes</taxon>
        <taxon>Sordariomycetidae</taxon>
        <taxon>Sordariales</taxon>
        <taxon>Chaetomiaceae</taxon>
        <taxon>Achaetomium</taxon>
    </lineage>
</organism>
<dbReference type="GO" id="GO:0010121">
    <property type="term" value="P:L-arginine catabolic process to proline via ornithine"/>
    <property type="evidence" value="ECO:0007669"/>
    <property type="project" value="TreeGrafter"/>
</dbReference>
<dbReference type="InterPro" id="IPR015424">
    <property type="entry name" value="PyrdxlP-dep_Trfase"/>
</dbReference>
<dbReference type="Proteomes" id="UP001303760">
    <property type="component" value="Unassembled WGS sequence"/>
</dbReference>
<comment type="caution">
    <text evidence="6">The sequence shown here is derived from an EMBL/GenBank/DDBJ whole genome shotgun (WGS) entry which is preliminary data.</text>
</comment>
<dbReference type="GO" id="GO:0042802">
    <property type="term" value="F:identical protein binding"/>
    <property type="evidence" value="ECO:0007669"/>
    <property type="project" value="TreeGrafter"/>
</dbReference>